<feature type="transmembrane region" description="Helical" evidence="1">
    <location>
        <begin position="60"/>
        <end position="77"/>
    </location>
</feature>
<gene>
    <name evidence="2" type="ORF">PPRIM_AZ9-3.1.T0530246</name>
</gene>
<keyword evidence="1" id="KW-0812">Transmembrane</keyword>
<evidence type="ECO:0000256" key="1">
    <source>
        <dbReference type="SAM" id="Phobius"/>
    </source>
</evidence>
<accession>A0A8S1M3K5</accession>
<sequence>MIILFYTYITIDVSKFTKITFPVNDIINNIYFLQNYGIDLGKGTFSNRVRQQNHLMNRSMILSISISTFLLMIIGLCKKGIQMYQIKDNWVLIKKEKNYLQIEIGAILKKRKLIYITEIKFILQLFQIVMGDQQRLKGLN</sequence>
<keyword evidence="3" id="KW-1185">Reference proteome</keyword>
<proteinExistence type="predicted"/>
<dbReference type="Proteomes" id="UP000688137">
    <property type="component" value="Unassembled WGS sequence"/>
</dbReference>
<keyword evidence="1" id="KW-0472">Membrane</keyword>
<evidence type="ECO:0000313" key="3">
    <source>
        <dbReference type="Proteomes" id="UP000688137"/>
    </source>
</evidence>
<dbReference type="EMBL" id="CAJJDM010000053">
    <property type="protein sequence ID" value="CAD8074970.1"/>
    <property type="molecule type" value="Genomic_DNA"/>
</dbReference>
<reference evidence="2" key="1">
    <citation type="submission" date="2021-01" db="EMBL/GenBank/DDBJ databases">
        <authorList>
            <consortium name="Genoscope - CEA"/>
            <person name="William W."/>
        </authorList>
    </citation>
    <scope>NUCLEOTIDE SEQUENCE</scope>
</reference>
<protein>
    <recommendedName>
        <fullName evidence="4">Transmembrane protein</fullName>
    </recommendedName>
</protein>
<dbReference type="AlphaFoldDB" id="A0A8S1M3K5"/>
<organism evidence="2 3">
    <name type="scientific">Paramecium primaurelia</name>
    <dbReference type="NCBI Taxonomy" id="5886"/>
    <lineage>
        <taxon>Eukaryota</taxon>
        <taxon>Sar</taxon>
        <taxon>Alveolata</taxon>
        <taxon>Ciliophora</taxon>
        <taxon>Intramacronucleata</taxon>
        <taxon>Oligohymenophorea</taxon>
        <taxon>Peniculida</taxon>
        <taxon>Parameciidae</taxon>
        <taxon>Paramecium</taxon>
    </lineage>
</organism>
<evidence type="ECO:0000313" key="2">
    <source>
        <dbReference type="EMBL" id="CAD8074970.1"/>
    </source>
</evidence>
<evidence type="ECO:0008006" key="4">
    <source>
        <dbReference type="Google" id="ProtNLM"/>
    </source>
</evidence>
<comment type="caution">
    <text evidence="2">The sequence shown here is derived from an EMBL/GenBank/DDBJ whole genome shotgun (WGS) entry which is preliminary data.</text>
</comment>
<name>A0A8S1M3K5_PARPR</name>
<keyword evidence="1" id="KW-1133">Transmembrane helix</keyword>